<dbReference type="GO" id="GO:0003677">
    <property type="term" value="F:DNA binding"/>
    <property type="evidence" value="ECO:0007669"/>
    <property type="project" value="UniProtKB-UniRule"/>
</dbReference>
<dbReference type="PANTHER" id="PTHR47506:SF1">
    <property type="entry name" value="HTH-TYPE TRANSCRIPTIONAL REGULATOR YJDC"/>
    <property type="match status" value="1"/>
</dbReference>
<dbReference type="PROSITE" id="PS01081">
    <property type="entry name" value="HTH_TETR_1"/>
    <property type="match status" value="1"/>
</dbReference>
<evidence type="ECO:0000256" key="3">
    <source>
        <dbReference type="ARBA" id="ARBA00023163"/>
    </source>
</evidence>
<organism evidence="6 7">
    <name type="scientific">Nonomuraea mesophila</name>
    <dbReference type="NCBI Taxonomy" id="2530382"/>
    <lineage>
        <taxon>Bacteria</taxon>
        <taxon>Bacillati</taxon>
        <taxon>Actinomycetota</taxon>
        <taxon>Actinomycetes</taxon>
        <taxon>Streptosporangiales</taxon>
        <taxon>Streptosporangiaceae</taxon>
        <taxon>Nonomuraea</taxon>
    </lineage>
</organism>
<dbReference type="EMBL" id="SMLD01000068">
    <property type="protein sequence ID" value="TDE45186.1"/>
    <property type="molecule type" value="Genomic_DNA"/>
</dbReference>
<dbReference type="SUPFAM" id="SSF48498">
    <property type="entry name" value="Tetracyclin repressor-like, C-terminal domain"/>
    <property type="match status" value="1"/>
</dbReference>
<dbReference type="PRINTS" id="PR00455">
    <property type="entry name" value="HTHTETR"/>
</dbReference>
<dbReference type="Proteomes" id="UP000295136">
    <property type="component" value="Unassembled WGS sequence"/>
</dbReference>
<evidence type="ECO:0000259" key="5">
    <source>
        <dbReference type="PROSITE" id="PS50977"/>
    </source>
</evidence>
<dbReference type="InterPro" id="IPR009057">
    <property type="entry name" value="Homeodomain-like_sf"/>
</dbReference>
<evidence type="ECO:0000256" key="4">
    <source>
        <dbReference type="PROSITE-ProRule" id="PRU00335"/>
    </source>
</evidence>
<dbReference type="RefSeq" id="WP_132633088.1">
    <property type="nucleotide sequence ID" value="NZ_SMLD01000068.1"/>
</dbReference>
<protein>
    <submittedName>
        <fullName evidence="6">TetR/AcrR family transcriptional regulator</fullName>
    </submittedName>
</protein>
<accession>A0A4R5FAH4</accession>
<evidence type="ECO:0000256" key="1">
    <source>
        <dbReference type="ARBA" id="ARBA00023015"/>
    </source>
</evidence>
<feature type="domain" description="HTH tetR-type" evidence="5">
    <location>
        <begin position="11"/>
        <end position="71"/>
    </location>
</feature>
<dbReference type="AlphaFoldDB" id="A0A4R5FAH4"/>
<evidence type="ECO:0000313" key="7">
    <source>
        <dbReference type="Proteomes" id="UP000295136"/>
    </source>
</evidence>
<dbReference type="InterPro" id="IPR023772">
    <property type="entry name" value="DNA-bd_HTH_TetR-type_CS"/>
</dbReference>
<dbReference type="InterPro" id="IPR036271">
    <property type="entry name" value="Tet_transcr_reg_TetR-rel_C_sf"/>
</dbReference>
<keyword evidence="1" id="KW-0805">Transcription regulation</keyword>
<evidence type="ECO:0000313" key="6">
    <source>
        <dbReference type="EMBL" id="TDE45186.1"/>
    </source>
</evidence>
<evidence type="ECO:0000256" key="2">
    <source>
        <dbReference type="ARBA" id="ARBA00023125"/>
    </source>
</evidence>
<sequence length="226" mass="24842">MARTVNPTAYAARKDAFLDAAQHLIETKGYAQMSVQELAERAGVSQGAFYHYFDSKPALLEALIERAADQLRAHLSTALDEPGPPAVQQLQRFLSALAGWKLARRDALMALLTVWYCDDNAVVRQKMRPRLAERMAPLLSAIVRSGMDEGAFSVRHPDQTGRVLVSLIQDLNDTLGELFLTGRTTADEIEHTVAAYTDAIERVLGVPAGSVTLIDATTLHDWLAKE</sequence>
<dbReference type="SUPFAM" id="SSF46689">
    <property type="entry name" value="Homeodomain-like"/>
    <property type="match status" value="1"/>
</dbReference>
<feature type="DNA-binding region" description="H-T-H motif" evidence="4">
    <location>
        <begin position="34"/>
        <end position="53"/>
    </location>
</feature>
<keyword evidence="7" id="KW-1185">Reference proteome</keyword>
<dbReference type="Gene3D" id="1.10.357.10">
    <property type="entry name" value="Tetracycline Repressor, domain 2"/>
    <property type="match status" value="1"/>
</dbReference>
<dbReference type="Pfam" id="PF00440">
    <property type="entry name" value="TetR_N"/>
    <property type="match status" value="1"/>
</dbReference>
<name>A0A4R5FAH4_9ACTN</name>
<dbReference type="InterPro" id="IPR001647">
    <property type="entry name" value="HTH_TetR"/>
</dbReference>
<keyword evidence="3" id="KW-0804">Transcription</keyword>
<dbReference type="PANTHER" id="PTHR47506">
    <property type="entry name" value="TRANSCRIPTIONAL REGULATORY PROTEIN"/>
    <property type="match status" value="1"/>
</dbReference>
<keyword evidence="2 4" id="KW-0238">DNA-binding</keyword>
<gene>
    <name evidence="6" type="ORF">E1295_24670</name>
</gene>
<dbReference type="PROSITE" id="PS50977">
    <property type="entry name" value="HTH_TETR_2"/>
    <property type="match status" value="1"/>
</dbReference>
<reference evidence="6 7" key="1">
    <citation type="submission" date="2019-03" db="EMBL/GenBank/DDBJ databases">
        <title>Draft genome sequences of novel Actinobacteria.</title>
        <authorList>
            <person name="Sahin N."/>
            <person name="Ay H."/>
            <person name="Saygin H."/>
        </authorList>
    </citation>
    <scope>NUCLEOTIDE SEQUENCE [LARGE SCALE GENOMIC DNA]</scope>
    <source>
        <strain evidence="6 7">6K102</strain>
    </source>
</reference>
<comment type="caution">
    <text evidence="6">The sequence shown here is derived from an EMBL/GenBank/DDBJ whole genome shotgun (WGS) entry which is preliminary data.</text>
</comment>
<proteinExistence type="predicted"/>